<dbReference type="GO" id="GO:0009337">
    <property type="term" value="C:sulfite reductase complex (NADPH)"/>
    <property type="evidence" value="ECO:0007669"/>
    <property type="project" value="TreeGrafter"/>
</dbReference>
<accession>A0A1S2KXQ2</accession>
<dbReference type="GO" id="GO:0020037">
    <property type="term" value="F:heme binding"/>
    <property type="evidence" value="ECO:0007669"/>
    <property type="project" value="InterPro"/>
</dbReference>
<dbReference type="GO" id="GO:0046872">
    <property type="term" value="F:metal ion binding"/>
    <property type="evidence" value="ECO:0007669"/>
    <property type="project" value="UniProtKB-KW"/>
</dbReference>
<dbReference type="PANTHER" id="PTHR11493:SF54">
    <property type="entry name" value="ANAEROBIC SULFITE REDUCTASE SUBUNIT C"/>
    <property type="match status" value="1"/>
</dbReference>
<evidence type="ECO:0000256" key="1">
    <source>
        <dbReference type="ARBA" id="ARBA00022485"/>
    </source>
</evidence>
<gene>
    <name evidence="7" type="ORF">AWH56_004215</name>
    <name evidence="6" type="ORF">AWH56_23360</name>
</gene>
<dbReference type="InterPro" id="IPR045169">
    <property type="entry name" value="NO2/SO3_Rdtase_4Fe4S_prot"/>
</dbReference>
<protein>
    <submittedName>
        <fullName evidence="6">Nitrite reductase</fullName>
    </submittedName>
</protein>
<feature type="domain" description="Nitrite/sulphite reductase 4Fe-4S" evidence="5">
    <location>
        <begin position="92"/>
        <end position="207"/>
    </location>
</feature>
<dbReference type="InterPro" id="IPR045854">
    <property type="entry name" value="NO2/SO3_Rdtase_4Fe4S_sf"/>
</dbReference>
<dbReference type="SUPFAM" id="SSF56014">
    <property type="entry name" value="Nitrite and sulphite reductase 4Fe-4S domain-like"/>
    <property type="match status" value="1"/>
</dbReference>
<evidence type="ECO:0000313" key="7">
    <source>
        <dbReference type="EMBL" id="QOY36865.1"/>
    </source>
</evidence>
<keyword evidence="1" id="KW-0004">4Fe-4S</keyword>
<proteinExistence type="predicted"/>
<organism evidence="6 8">
    <name type="scientific">Anaerobacillus isosaccharinicus</name>
    <dbReference type="NCBI Taxonomy" id="1532552"/>
    <lineage>
        <taxon>Bacteria</taxon>
        <taxon>Bacillati</taxon>
        <taxon>Bacillota</taxon>
        <taxon>Bacilli</taxon>
        <taxon>Bacillales</taxon>
        <taxon>Bacillaceae</taxon>
        <taxon>Anaerobacillus</taxon>
    </lineage>
</organism>
<evidence type="ECO:0000313" key="6">
    <source>
        <dbReference type="EMBL" id="OIJ04357.1"/>
    </source>
</evidence>
<reference evidence="7 8" key="3">
    <citation type="journal article" date="2019" name="Int. J. Syst. Evol. Microbiol.">
        <title>Anaerobacillus isosaccharinicus sp. nov., an alkaliphilic bacterium which degrades isosaccharinic acid.</title>
        <authorList>
            <person name="Bassil N.M."/>
            <person name="Lloyd J.R."/>
        </authorList>
    </citation>
    <scope>NUCLEOTIDE SEQUENCE [LARGE SCALE GENOMIC DNA]</scope>
    <source>
        <strain evidence="7 8">NB2006</strain>
    </source>
</reference>
<dbReference type="GO" id="GO:0051539">
    <property type="term" value="F:4 iron, 4 sulfur cluster binding"/>
    <property type="evidence" value="ECO:0007669"/>
    <property type="project" value="UniProtKB-KW"/>
</dbReference>
<keyword evidence="8" id="KW-1185">Reference proteome</keyword>
<dbReference type="GO" id="GO:0050311">
    <property type="term" value="F:sulfite reductase (ferredoxin) activity"/>
    <property type="evidence" value="ECO:0007669"/>
    <property type="project" value="TreeGrafter"/>
</dbReference>
<dbReference type="EMBL" id="LQXD01000201">
    <property type="protein sequence ID" value="OIJ04357.1"/>
    <property type="molecule type" value="Genomic_DNA"/>
</dbReference>
<dbReference type="Gene3D" id="3.30.413.10">
    <property type="entry name" value="Sulfite Reductase Hemoprotein, domain 1"/>
    <property type="match status" value="1"/>
</dbReference>
<evidence type="ECO:0000256" key="4">
    <source>
        <dbReference type="ARBA" id="ARBA00023014"/>
    </source>
</evidence>
<dbReference type="AlphaFoldDB" id="A0A1S2KXQ2"/>
<dbReference type="EMBL" id="CP063356">
    <property type="protein sequence ID" value="QOY36865.1"/>
    <property type="molecule type" value="Genomic_DNA"/>
</dbReference>
<reference evidence="6 8" key="1">
    <citation type="submission" date="2016-10" db="EMBL/GenBank/DDBJ databases">
        <title>Draft genome sequences of four alkaliphilic bacteria belonging to the Anaerobacillus genus.</title>
        <authorList>
            <person name="Bassil N.M."/>
            <person name="Lloyd J.R."/>
        </authorList>
    </citation>
    <scope>NUCLEOTIDE SEQUENCE [LARGE SCALE GENOMIC DNA]</scope>
    <source>
        <strain evidence="6 8">NB2006</strain>
    </source>
</reference>
<keyword evidence="2" id="KW-0479">Metal-binding</keyword>
<dbReference type="KEGG" id="aia:AWH56_004215"/>
<sequence>MTEKKLIPLAINGGIGFGAKLTPKQLIALGTYLDEDTEIELTTFQQLIIQVSEEKVETAKDELEAVGFSVYKVGPYVKSLRTCNFCQGADEEGMPVAIELNKRIAGQEVPFTLRPAYTGCPNACGEPLINDIGVIKRLEHYELYVGGQAKGEDARAAVLLKDKLEPDQLYDLVDAVLEVYRKNGRKRERLAKFIDRYGFENLKKEVRIS</sequence>
<dbReference type="Pfam" id="PF01077">
    <property type="entry name" value="NIR_SIR"/>
    <property type="match status" value="1"/>
</dbReference>
<reference evidence="7 8" key="2">
    <citation type="journal article" date="2017" name="Genome Announc.">
        <title>Draft Genome Sequences of Four Alkaliphilic Bacteria Belonging to the Anaerobacillus Genus.</title>
        <authorList>
            <person name="Bassil N.M."/>
            <person name="Lloyd J.R."/>
        </authorList>
    </citation>
    <scope>NUCLEOTIDE SEQUENCE [LARGE SCALE GENOMIC DNA]</scope>
    <source>
        <strain evidence="7 8">NB2006</strain>
    </source>
</reference>
<evidence type="ECO:0000256" key="2">
    <source>
        <dbReference type="ARBA" id="ARBA00022723"/>
    </source>
</evidence>
<dbReference type="GO" id="GO:0000103">
    <property type="term" value="P:sulfate assimilation"/>
    <property type="evidence" value="ECO:0007669"/>
    <property type="project" value="TreeGrafter"/>
</dbReference>
<evidence type="ECO:0000256" key="3">
    <source>
        <dbReference type="ARBA" id="ARBA00023004"/>
    </source>
</evidence>
<dbReference type="InterPro" id="IPR006067">
    <property type="entry name" value="NO2/SO3_Rdtase_4Fe4S_dom"/>
</dbReference>
<dbReference type="Proteomes" id="UP000180175">
    <property type="component" value="Chromosome"/>
</dbReference>
<evidence type="ECO:0000259" key="5">
    <source>
        <dbReference type="Pfam" id="PF01077"/>
    </source>
</evidence>
<dbReference type="RefSeq" id="WP_071319325.1">
    <property type="nucleotide sequence ID" value="NZ_CP063356.2"/>
</dbReference>
<dbReference type="OrthoDB" id="9800558at2"/>
<name>A0A1S2KXQ2_9BACI</name>
<dbReference type="PANTHER" id="PTHR11493">
    <property type="entry name" value="SULFITE REDUCTASE [NADPH] SUBUNIT BETA-RELATED"/>
    <property type="match status" value="1"/>
</dbReference>
<keyword evidence="3" id="KW-0408">Iron</keyword>
<dbReference type="PROSITE" id="PS00365">
    <property type="entry name" value="NIR_SIR"/>
    <property type="match status" value="1"/>
</dbReference>
<keyword evidence="4" id="KW-0411">Iron-sulfur</keyword>
<dbReference type="InterPro" id="IPR006066">
    <property type="entry name" value="NO2/SO3_Rdtase_FeS/sirohaem_BS"/>
</dbReference>
<dbReference type="GO" id="GO:0016002">
    <property type="term" value="F:sulfite reductase activity"/>
    <property type="evidence" value="ECO:0007669"/>
    <property type="project" value="TreeGrafter"/>
</dbReference>
<evidence type="ECO:0000313" key="8">
    <source>
        <dbReference type="Proteomes" id="UP000180175"/>
    </source>
</evidence>
<reference evidence="7" key="4">
    <citation type="submission" date="2020-10" db="EMBL/GenBank/DDBJ databases">
        <authorList>
            <person name="Bassil N.M."/>
            <person name="Lloyd J.R."/>
        </authorList>
    </citation>
    <scope>NUCLEOTIDE SEQUENCE</scope>
    <source>
        <strain evidence="7">NB2006</strain>
    </source>
</reference>